<dbReference type="AlphaFoldDB" id="A0A2K2F7Z2"/>
<name>A0A2K2F7Z2_9CLOT</name>
<keyword evidence="2" id="KW-0732">Signal</keyword>
<evidence type="ECO:0000259" key="3">
    <source>
        <dbReference type="PROSITE" id="PS51677"/>
    </source>
</evidence>
<dbReference type="EMBL" id="NIOJ01000084">
    <property type="protein sequence ID" value="PNT94909.1"/>
    <property type="molecule type" value="Genomic_DNA"/>
</dbReference>
<dbReference type="PANTHER" id="PTHR34216">
    <property type="match status" value="1"/>
</dbReference>
<dbReference type="InterPro" id="IPR011330">
    <property type="entry name" value="Glyco_hydro/deAcase_b/a-brl"/>
</dbReference>
<comment type="caution">
    <text evidence="4">The sequence shown here is derived from an EMBL/GenBank/DDBJ whole genome shotgun (WGS) entry which is preliminary data.</text>
</comment>
<evidence type="ECO:0000256" key="2">
    <source>
        <dbReference type="ARBA" id="ARBA00022729"/>
    </source>
</evidence>
<dbReference type="SUPFAM" id="SSF88713">
    <property type="entry name" value="Glycoside hydrolase/deacetylase"/>
    <property type="match status" value="1"/>
</dbReference>
<protein>
    <recommendedName>
        <fullName evidence="3">NodB homology domain-containing protein</fullName>
    </recommendedName>
</protein>
<comment type="subcellular location">
    <subcellularLocation>
        <location evidence="1">Secreted</location>
    </subcellularLocation>
</comment>
<reference evidence="4 5" key="1">
    <citation type="submission" date="2017-06" db="EMBL/GenBank/DDBJ databases">
        <title>Investigating the central metabolism of Clostridium thermosuccinogenes.</title>
        <authorList>
            <person name="Koendjbiharie J.G."/>
            <person name="van Kranenburg R."/>
        </authorList>
    </citation>
    <scope>NUCLEOTIDE SEQUENCE [LARGE SCALE GENOMIC DNA]</scope>
    <source>
        <strain evidence="4 5">DSM 5806</strain>
    </source>
</reference>
<dbReference type="InterPro" id="IPR051398">
    <property type="entry name" value="Polysacch_Deacetylase"/>
</dbReference>
<dbReference type="Gene3D" id="3.20.20.370">
    <property type="entry name" value="Glycoside hydrolase/deacetylase"/>
    <property type="match status" value="1"/>
</dbReference>
<accession>A0A2K2F7Z2</accession>
<dbReference type="RefSeq" id="WP_103083142.1">
    <property type="nucleotide sequence ID" value="NZ_CP021850.1"/>
</dbReference>
<dbReference type="GO" id="GO:0005576">
    <property type="term" value="C:extracellular region"/>
    <property type="evidence" value="ECO:0007669"/>
    <property type="project" value="UniProtKB-SubCell"/>
</dbReference>
<keyword evidence="5" id="KW-1185">Reference proteome</keyword>
<gene>
    <name evidence="4" type="ORF">CDQ84_18090</name>
</gene>
<dbReference type="GO" id="GO:0005975">
    <property type="term" value="P:carbohydrate metabolic process"/>
    <property type="evidence" value="ECO:0007669"/>
    <property type="project" value="InterPro"/>
</dbReference>
<dbReference type="Pfam" id="PF01522">
    <property type="entry name" value="Polysacc_deac_1"/>
    <property type="match status" value="1"/>
</dbReference>
<evidence type="ECO:0000256" key="1">
    <source>
        <dbReference type="ARBA" id="ARBA00004613"/>
    </source>
</evidence>
<dbReference type="PROSITE" id="PS51677">
    <property type="entry name" value="NODB"/>
    <property type="match status" value="1"/>
</dbReference>
<evidence type="ECO:0000313" key="4">
    <source>
        <dbReference type="EMBL" id="PNT94909.1"/>
    </source>
</evidence>
<dbReference type="Proteomes" id="UP000236151">
    <property type="component" value="Unassembled WGS sequence"/>
</dbReference>
<sequence length="248" mass="29396">MNGFHTLMYHEIIDREGYDRQQYKGIKVKQDYHDVLPEELFCFKDEFEKQMAYLYENGYTTLTIKQVIDFYYNDKPIPEKSVLLTFDDAYKSVLLNAYPILKKYNFNAVSFVVLGWLFDEAQEYTKDYSVCMSKDELLSMDDVFEYCNHTNLLHTRKGMESALQTEDKDIILEDLNRCEAFVTTKKVFAYPFGLYKKENIDWLMEFGTLLAFTSFDGFNTKETNPLELHRNACLLQYSIDDFIKMLEV</sequence>
<dbReference type="GO" id="GO:0016810">
    <property type="term" value="F:hydrolase activity, acting on carbon-nitrogen (but not peptide) bonds"/>
    <property type="evidence" value="ECO:0007669"/>
    <property type="project" value="InterPro"/>
</dbReference>
<evidence type="ECO:0000313" key="5">
    <source>
        <dbReference type="Proteomes" id="UP000236151"/>
    </source>
</evidence>
<organism evidence="4 5">
    <name type="scientific">Clostridium thermosuccinogenes</name>
    <dbReference type="NCBI Taxonomy" id="84032"/>
    <lineage>
        <taxon>Bacteria</taxon>
        <taxon>Bacillati</taxon>
        <taxon>Bacillota</taxon>
        <taxon>Clostridia</taxon>
        <taxon>Eubacteriales</taxon>
        <taxon>Clostridiaceae</taxon>
        <taxon>Clostridium</taxon>
    </lineage>
</organism>
<dbReference type="PANTHER" id="PTHR34216:SF3">
    <property type="entry name" value="POLY-BETA-1,6-N-ACETYL-D-GLUCOSAMINE N-DEACETYLASE"/>
    <property type="match status" value="1"/>
</dbReference>
<dbReference type="OrthoDB" id="9778320at2"/>
<dbReference type="InterPro" id="IPR002509">
    <property type="entry name" value="NODB_dom"/>
</dbReference>
<proteinExistence type="predicted"/>
<feature type="domain" description="NodB homology" evidence="3">
    <location>
        <begin position="80"/>
        <end position="248"/>
    </location>
</feature>
<dbReference type="KEGG" id="cthd:CDO33_12830"/>